<dbReference type="STRING" id="32264.T1K9M0"/>
<keyword evidence="3" id="KW-0732">Signal</keyword>
<dbReference type="InterPro" id="IPR001314">
    <property type="entry name" value="Peptidase_S1A"/>
</dbReference>
<reference evidence="5" key="2">
    <citation type="submission" date="2015-06" db="UniProtKB">
        <authorList>
            <consortium name="EnsemblMetazoa"/>
        </authorList>
    </citation>
    <scope>IDENTIFICATION</scope>
</reference>
<evidence type="ECO:0000259" key="4">
    <source>
        <dbReference type="PROSITE" id="PS50240"/>
    </source>
</evidence>
<reference evidence="6" key="1">
    <citation type="submission" date="2011-08" db="EMBL/GenBank/DDBJ databases">
        <authorList>
            <person name="Rombauts S."/>
        </authorList>
    </citation>
    <scope>NUCLEOTIDE SEQUENCE</scope>
    <source>
        <strain evidence="6">London</strain>
    </source>
</reference>
<dbReference type="InterPro" id="IPR033116">
    <property type="entry name" value="TRYPSIN_SER"/>
</dbReference>
<dbReference type="HOGENOM" id="CLU_006842_6_0_1"/>
<evidence type="ECO:0000313" key="5">
    <source>
        <dbReference type="EnsemblMetazoa" id="tetur07g05430.1"/>
    </source>
</evidence>
<keyword evidence="2" id="KW-0645">Protease</keyword>
<keyword evidence="2" id="KW-0378">Hydrolase</keyword>
<sequence length="310" mass="33976">MICYTASLMFLYSHFVSSTDIEDPTEQLERISNSLFVLEPGAYPYFVSIQEPDPEDPTGYRQHCGGSLLTRRIVLTAAHCVQNASMVFKYRVMPNTRNLGFIDVHDVTYGIASYVIHPGYGHSEVKIQHDIAVLLLDHPDPRSGATIALPVTPPPLCVPLTMIGLGMTEVGIWPVTLRQTGVFILPDIACGAANNVQEYVPGFNLCVANAIVSSVCIGDSGGPLIYTLNNINYVVGVIASAYPPCGRYSISNLVNVFSHLQFIASSMLALNRDELKSDQIQYVKRSMDSKSDSNMTNGMTDLNIIVPFKH</sequence>
<keyword evidence="2" id="KW-0720">Serine protease</keyword>
<feature type="chain" id="PRO_5004591256" description="Peptidase S1 domain-containing protein" evidence="3">
    <location>
        <begin position="19"/>
        <end position="310"/>
    </location>
</feature>
<dbReference type="AlphaFoldDB" id="T1K9M0"/>
<dbReference type="EnsemblMetazoa" id="tetur07g05430.1">
    <property type="protein sequence ID" value="tetur07g05430.1"/>
    <property type="gene ID" value="tetur07g05430"/>
</dbReference>
<proteinExistence type="predicted"/>
<evidence type="ECO:0000313" key="6">
    <source>
        <dbReference type="Proteomes" id="UP000015104"/>
    </source>
</evidence>
<organism evidence="5 6">
    <name type="scientific">Tetranychus urticae</name>
    <name type="common">Two-spotted spider mite</name>
    <dbReference type="NCBI Taxonomy" id="32264"/>
    <lineage>
        <taxon>Eukaryota</taxon>
        <taxon>Metazoa</taxon>
        <taxon>Ecdysozoa</taxon>
        <taxon>Arthropoda</taxon>
        <taxon>Chelicerata</taxon>
        <taxon>Arachnida</taxon>
        <taxon>Acari</taxon>
        <taxon>Acariformes</taxon>
        <taxon>Trombidiformes</taxon>
        <taxon>Prostigmata</taxon>
        <taxon>Eleutherengona</taxon>
        <taxon>Raphignathae</taxon>
        <taxon>Tetranychoidea</taxon>
        <taxon>Tetranychidae</taxon>
        <taxon>Tetranychus</taxon>
    </lineage>
</organism>
<dbReference type="EMBL" id="CAEY01001892">
    <property type="status" value="NOT_ANNOTATED_CDS"/>
    <property type="molecule type" value="Genomic_DNA"/>
</dbReference>
<dbReference type="SMART" id="SM00020">
    <property type="entry name" value="Tryp_SPc"/>
    <property type="match status" value="1"/>
</dbReference>
<evidence type="ECO:0000256" key="2">
    <source>
        <dbReference type="RuleBase" id="RU363034"/>
    </source>
</evidence>
<dbReference type="Proteomes" id="UP000015104">
    <property type="component" value="Unassembled WGS sequence"/>
</dbReference>
<dbReference type="Gene3D" id="2.40.10.10">
    <property type="entry name" value="Trypsin-like serine proteases"/>
    <property type="match status" value="1"/>
</dbReference>
<keyword evidence="6" id="KW-1185">Reference proteome</keyword>
<keyword evidence="1" id="KW-1015">Disulfide bond</keyword>
<evidence type="ECO:0000256" key="3">
    <source>
        <dbReference type="SAM" id="SignalP"/>
    </source>
</evidence>
<dbReference type="InterPro" id="IPR009003">
    <property type="entry name" value="Peptidase_S1_PA"/>
</dbReference>
<dbReference type="SUPFAM" id="SSF50494">
    <property type="entry name" value="Trypsin-like serine proteases"/>
    <property type="match status" value="1"/>
</dbReference>
<dbReference type="PROSITE" id="PS00134">
    <property type="entry name" value="TRYPSIN_HIS"/>
    <property type="match status" value="1"/>
</dbReference>
<evidence type="ECO:0000256" key="1">
    <source>
        <dbReference type="ARBA" id="ARBA00023157"/>
    </source>
</evidence>
<dbReference type="GO" id="GO:0004252">
    <property type="term" value="F:serine-type endopeptidase activity"/>
    <property type="evidence" value="ECO:0007669"/>
    <property type="project" value="InterPro"/>
</dbReference>
<dbReference type="PANTHER" id="PTHR24260:SF136">
    <property type="entry name" value="GH08193P-RELATED"/>
    <property type="match status" value="1"/>
</dbReference>
<feature type="domain" description="Peptidase S1" evidence="4">
    <location>
        <begin position="31"/>
        <end position="288"/>
    </location>
</feature>
<dbReference type="Pfam" id="PF00089">
    <property type="entry name" value="Trypsin"/>
    <property type="match status" value="1"/>
</dbReference>
<dbReference type="eggNOG" id="KOG3627">
    <property type="taxonomic scope" value="Eukaryota"/>
</dbReference>
<dbReference type="PROSITE" id="PS50240">
    <property type="entry name" value="TRYPSIN_DOM"/>
    <property type="match status" value="1"/>
</dbReference>
<dbReference type="PRINTS" id="PR00722">
    <property type="entry name" value="CHYMOTRYPSIN"/>
</dbReference>
<dbReference type="GO" id="GO:0006508">
    <property type="term" value="P:proteolysis"/>
    <property type="evidence" value="ECO:0007669"/>
    <property type="project" value="UniProtKB-KW"/>
</dbReference>
<dbReference type="PROSITE" id="PS00135">
    <property type="entry name" value="TRYPSIN_SER"/>
    <property type="match status" value="1"/>
</dbReference>
<protein>
    <recommendedName>
        <fullName evidence="4">Peptidase S1 domain-containing protein</fullName>
    </recommendedName>
</protein>
<dbReference type="InterPro" id="IPR051333">
    <property type="entry name" value="CLIP_Serine_Protease"/>
</dbReference>
<feature type="signal peptide" evidence="3">
    <location>
        <begin position="1"/>
        <end position="18"/>
    </location>
</feature>
<accession>T1K9M0</accession>
<dbReference type="InterPro" id="IPR043504">
    <property type="entry name" value="Peptidase_S1_PA_chymotrypsin"/>
</dbReference>
<dbReference type="InterPro" id="IPR001254">
    <property type="entry name" value="Trypsin_dom"/>
</dbReference>
<dbReference type="InterPro" id="IPR018114">
    <property type="entry name" value="TRYPSIN_HIS"/>
</dbReference>
<dbReference type="PANTHER" id="PTHR24260">
    <property type="match status" value="1"/>
</dbReference>
<name>T1K9M0_TETUR</name>